<keyword evidence="3" id="KW-1185">Reference proteome</keyword>
<name>A0AAW0TJQ8_SCYPA</name>
<dbReference type="EMBL" id="JARAKH010000030">
    <property type="protein sequence ID" value="KAK8387695.1"/>
    <property type="molecule type" value="Genomic_DNA"/>
</dbReference>
<accession>A0AAW0TJQ8</accession>
<organism evidence="2 3">
    <name type="scientific">Scylla paramamosain</name>
    <name type="common">Mud crab</name>
    <dbReference type="NCBI Taxonomy" id="85552"/>
    <lineage>
        <taxon>Eukaryota</taxon>
        <taxon>Metazoa</taxon>
        <taxon>Ecdysozoa</taxon>
        <taxon>Arthropoda</taxon>
        <taxon>Crustacea</taxon>
        <taxon>Multicrustacea</taxon>
        <taxon>Malacostraca</taxon>
        <taxon>Eumalacostraca</taxon>
        <taxon>Eucarida</taxon>
        <taxon>Decapoda</taxon>
        <taxon>Pleocyemata</taxon>
        <taxon>Brachyura</taxon>
        <taxon>Eubrachyura</taxon>
        <taxon>Portunoidea</taxon>
        <taxon>Portunidae</taxon>
        <taxon>Portuninae</taxon>
        <taxon>Scylla</taxon>
    </lineage>
</organism>
<feature type="region of interest" description="Disordered" evidence="1">
    <location>
        <begin position="84"/>
        <end position="136"/>
    </location>
</feature>
<evidence type="ECO:0000256" key="1">
    <source>
        <dbReference type="SAM" id="MobiDB-lite"/>
    </source>
</evidence>
<evidence type="ECO:0000313" key="2">
    <source>
        <dbReference type="EMBL" id="KAK8387695.1"/>
    </source>
</evidence>
<comment type="caution">
    <text evidence="2">The sequence shown here is derived from an EMBL/GenBank/DDBJ whole genome shotgun (WGS) entry which is preliminary data.</text>
</comment>
<proteinExistence type="predicted"/>
<dbReference type="Proteomes" id="UP001487740">
    <property type="component" value="Unassembled WGS sequence"/>
</dbReference>
<gene>
    <name evidence="2" type="ORF">O3P69_018297</name>
</gene>
<dbReference type="AlphaFoldDB" id="A0AAW0TJQ8"/>
<reference evidence="2 3" key="1">
    <citation type="submission" date="2023-03" db="EMBL/GenBank/DDBJ databases">
        <title>High-quality genome of Scylla paramamosain provides insights in environmental adaptation.</title>
        <authorList>
            <person name="Zhang L."/>
        </authorList>
    </citation>
    <scope>NUCLEOTIDE SEQUENCE [LARGE SCALE GENOMIC DNA]</scope>
    <source>
        <strain evidence="2">LZ_2023a</strain>
        <tissue evidence="2">Muscle</tissue>
    </source>
</reference>
<protein>
    <submittedName>
        <fullName evidence="2">Uncharacterized protein</fullName>
    </submittedName>
</protein>
<sequence length="136" mass="15273">MMTRDPSEVVGVTRLHHHHRHHLQGVAGLARYSRTRPACFKPPCHLCLVNTEPIHFVSPLTACPYLCHPTTTRRPKCHLAQLAPLPNTGRASPLDEPARPGLALRAPETQDGRLRQSKPQHSYCVASRRWKKGTKT</sequence>
<evidence type="ECO:0000313" key="3">
    <source>
        <dbReference type="Proteomes" id="UP001487740"/>
    </source>
</evidence>